<dbReference type="PANTHER" id="PTHR35530">
    <property type="entry name" value="TAUTOMERASE-RELATED"/>
    <property type="match status" value="1"/>
</dbReference>
<protein>
    <submittedName>
        <fullName evidence="4">2-hydroxymuconate tautomerase</fullName>
        <ecNumber evidence="4">5.3.2.6</ecNumber>
    </submittedName>
</protein>
<keyword evidence="2 4" id="KW-0413">Isomerase</keyword>
<evidence type="ECO:0000256" key="1">
    <source>
        <dbReference type="ARBA" id="ARBA00006723"/>
    </source>
</evidence>
<organism evidence="4">
    <name type="scientific">bioreactor metagenome</name>
    <dbReference type="NCBI Taxonomy" id="1076179"/>
    <lineage>
        <taxon>unclassified sequences</taxon>
        <taxon>metagenomes</taxon>
        <taxon>ecological metagenomes</taxon>
    </lineage>
</organism>
<name>A0A645CX17_9ZZZZ</name>
<dbReference type="EMBL" id="VSSQ01030955">
    <property type="protein sequence ID" value="MPM81666.1"/>
    <property type="molecule type" value="Genomic_DNA"/>
</dbReference>
<accession>A0A645CX17</accession>
<dbReference type="NCBIfam" id="TIGR00013">
    <property type="entry name" value="taut"/>
    <property type="match status" value="1"/>
</dbReference>
<evidence type="ECO:0000256" key="2">
    <source>
        <dbReference type="ARBA" id="ARBA00023235"/>
    </source>
</evidence>
<dbReference type="InterPro" id="IPR014347">
    <property type="entry name" value="Tautomerase/MIF_sf"/>
</dbReference>
<feature type="domain" description="4-oxalocrotonate tautomerase-like" evidence="3">
    <location>
        <begin position="2"/>
        <end position="59"/>
    </location>
</feature>
<dbReference type="AlphaFoldDB" id="A0A645CX17"/>
<comment type="similarity">
    <text evidence="1">Belongs to the 4-oxalocrotonate tautomerase family.</text>
</comment>
<gene>
    <name evidence="4" type="primary">xylH_16</name>
    <name evidence="4" type="ORF">SDC9_128723</name>
</gene>
<dbReference type="Gene3D" id="3.30.429.10">
    <property type="entry name" value="Macrophage Migration Inhibitory Factor"/>
    <property type="match status" value="1"/>
</dbReference>
<dbReference type="GO" id="GO:0016853">
    <property type="term" value="F:isomerase activity"/>
    <property type="evidence" value="ECO:0007669"/>
    <property type="project" value="UniProtKB-KW"/>
</dbReference>
<dbReference type="NCBIfam" id="NF002571">
    <property type="entry name" value="PRK02220.1"/>
    <property type="match status" value="1"/>
</dbReference>
<dbReference type="Pfam" id="PF01361">
    <property type="entry name" value="Tautomerase"/>
    <property type="match status" value="1"/>
</dbReference>
<dbReference type="PANTHER" id="PTHR35530:SF1">
    <property type="entry name" value="2-HYDROXYMUCONATE TAUTOMERASE"/>
    <property type="match status" value="1"/>
</dbReference>
<evidence type="ECO:0000259" key="3">
    <source>
        <dbReference type="Pfam" id="PF01361"/>
    </source>
</evidence>
<sequence length="70" mass="7789">MPIVVVNIKEGRTLEQKRDMVTKVTEALCETMEVPKTSVRIIINEMANDNFAVAGTLVCDNPDAQVKKKN</sequence>
<comment type="caution">
    <text evidence="4">The sequence shown here is derived from an EMBL/GenBank/DDBJ whole genome shotgun (WGS) entry which is preliminary data.</text>
</comment>
<dbReference type="SUPFAM" id="SSF55331">
    <property type="entry name" value="Tautomerase/MIF"/>
    <property type="match status" value="1"/>
</dbReference>
<dbReference type="InterPro" id="IPR018191">
    <property type="entry name" value="4-OT"/>
</dbReference>
<reference evidence="4" key="1">
    <citation type="submission" date="2019-08" db="EMBL/GenBank/DDBJ databases">
        <authorList>
            <person name="Kucharzyk K."/>
            <person name="Murdoch R.W."/>
            <person name="Higgins S."/>
            <person name="Loffler F."/>
        </authorList>
    </citation>
    <scope>NUCLEOTIDE SEQUENCE</scope>
</reference>
<proteinExistence type="inferred from homology"/>
<evidence type="ECO:0000313" key="4">
    <source>
        <dbReference type="EMBL" id="MPM81666.1"/>
    </source>
</evidence>
<dbReference type="InterPro" id="IPR004370">
    <property type="entry name" value="4-OT-like_dom"/>
</dbReference>
<dbReference type="EC" id="5.3.2.6" evidence="4"/>